<dbReference type="InterPro" id="IPR037069">
    <property type="entry name" value="AcylCoA_DH/ox_N_sf"/>
</dbReference>
<accession>A0A6N9H6S7</accession>
<evidence type="ECO:0000256" key="2">
    <source>
        <dbReference type="ARBA" id="ARBA00009347"/>
    </source>
</evidence>
<feature type="domain" description="Acyl-CoA oxidase/dehydrogenase middle" evidence="8">
    <location>
        <begin position="119"/>
        <end position="219"/>
    </location>
</feature>
<dbReference type="Pfam" id="PF02771">
    <property type="entry name" value="Acyl-CoA_dh_N"/>
    <property type="match status" value="1"/>
</dbReference>
<reference evidence="10 11" key="1">
    <citation type="submission" date="2020-01" db="EMBL/GenBank/DDBJ databases">
        <authorList>
            <person name="Deng T."/>
        </authorList>
    </citation>
    <scope>NUCLEOTIDE SEQUENCE [LARGE SCALE GENOMIC DNA]</scope>
    <source>
        <strain evidence="10 11">5221</strain>
    </source>
</reference>
<dbReference type="EMBL" id="WWEQ01000013">
    <property type="protein sequence ID" value="MYM19284.1"/>
    <property type="molecule type" value="Genomic_DNA"/>
</dbReference>
<evidence type="ECO:0000256" key="4">
    <source>
        <dbReference type="ARBA" id="ARBA00022827"/>
    </source>
</evidence>
<dbReference type="PROSITE" id="PS00072">
    <property type="entry name" value="ACYL_COA_DH_1"/>
    <property type="match status" value="1"/>
</dbReference>
<gene>
    <name evidence="10" type="ORF">GSY69_04685</name>
</gene>
<dbReference type="InterPro" id="IPR036250">
    <property type="entry name" value="AcylCo_DH-like_C"/>
</dbReference>
<evidence type="ECO:0000259" key="8">
    <source>
        <dbReference type="Pfam" id="PF02770"/>
    </source>
</evidence>
<dbReference type="InterPro" id="IPR013786">
    <property type="entry name" value="AcylCoA_DH/ox_N"/>
</dbReference>
<dbReference type="GO" id="GO:0050660">
    <property type="term" value="F:flavin adenine dinucleotide binding"/>
    <property type="evidence" value="ECO:0007669"/>
    <property type="project" value="InterPro"/>
</dbReference>
<dbReference type="PIRSF" id="PIRSF016578">
    <property type="entry name" value="HsaA"/>
    <property type="match status" value="1"/>
</dbReference>
<dbReference type="Gene3D" id="2.40.110.10">
    <property type="entry name" value="Butyryl-CoA Dehydrogenase, subunit A, domain 2"/>
    <property type="match status" value="1"/>
</dbReference>
<dbReference type="InterPro" id="IPR006089">
    <property type="entry name" value="Acyl-CoA_DH_CS"/>
</dbReference>
<dbReference type="SUPFAM" id="SSF56645">
    <property type="entry name" value="Acyl-CoA dehydrogenase NM domain-like"/>
    <property type="match status" value="1"/>
</dbReference>
<evidence type="ECO:0000256" key="3">
    <source>
        <dbReference type="ARBA" id="ARBA00022630"/>
    </source>
</evidence>
<dbReference type="AlphaFoldDB" id="A0A6N9H6S7"/>
<dbReference type="FunFam" id="1.20.140.10:FF:000001">
    <property type="entry name" value="Acyl-CoA dehydrogenase"/>
    <property type="match status" value="1"/>
</dbReference>
<evidence type="ECO:0000256" key="1">
    <source>
        <dbReference type="ARBA" id="ARBA00001974"/>
    </source>
</evidence>
<keyword evidence="3 6" id="KW-0285">Flavoprotein</keyword>
<evidence type="ECO:0000313" key="10">
    <source>
        <dbReference type="EMBL" id="MYM19284.1"/>
    </source>
</evidence>
<evidence type="ECO:0000256" key="5">
    <source>
        <dbReference type="ARBA" id="ARBA00023002"/>
    </source>
</evidence>
<evidence type="ECO:0000259" key="9">
    <source>
        <dbReference type="Pfam" id="PF02771"/>
    </source>
</evidence>
<proteinExistence type="inferred from homology"/>
<dbReference type="Proteomes" id="UP000469215">
    <property type="component" value="Unassembled WGS sequence"/>
</dbReference>
<evidence type="ECO:0000313" key="11">
    <source>
        <dbReference type="Proteomes" id="UP000469215"/>
    </source>
</evidence>
<evidence type="ECO:0000256" key="6">
    <source>
        <dbReference type="RuleBase" id="RU362125"/>
    </source>
</evidence>
<dbReference type="SUPFAM" id="SSF47203">
    <property type="entry name" value="Acyl-CoA dehydrogenase C-terminal domain-like"/>
    <property type="match status" value="1"/>
</dbReference>
<dbReference type="FunFam" id="2.40.110.10:FF:000002">
    <property type="entry name" value="Acyl-CoA dehydrogenase fadE12"/>
    <property type="match status" value="1"/>
</dbReference>
<evidence type="ECO:0000259" key="7">
    <source>
        <dbReference type="Pfam" id="PF00441"/>
    </source>
</evidence>
<comment type="cofactor">
    <cofactor evidence="1 6">
        <name>FAD</name>
        <dbReference type="ChEBI" id="CHEBI:57692"/>
    </cofactor>
</comment>
<dbReference type="InterPro" id="IPR009100">
    <property type="entry name" value="AcylCoA_DH/oxidase_NM_dom_sf"/>
</dbReference>
<feature type="domain" description="Acyl-CoA dehydrogenase/oxidase N-terminal" evidence="9">
    <location>
        <begin position="5"/>
        <end position="115"/>
    </location>
</feature>
<dbReference type="Pfam" id="PF02770">
    <property type="entry name" value="Acyl-CoA_dh_M"/>
    <property type="match status" value="1"/>
</dbReference>
<dbReference type="Gene3D" id="1.20.140.10">
    <property type="entry name" value="Butyryl-CoA Dehydrogenase, subunit A, domain 3"/>
    <property type="match status" value="1"/>
</dbReference>
<feature type="domain" description="Acyl-CoA dehydrogenase/oxidase C-terminal" evidence="7">
    <location>
        <begin position="233"/>
        <end position="381"/>
    </location>
</feature>
<name>A0A6N9H6S7_9MICO</name>
<comment type="similarity">
    <text evidence="2 6">Belongs to the acyl-CoA dehydrogenase family.</text>
</comment>
<dbReference type="RefSeq" id="WP_160952716.1">
    <property type="nucleotide sequence ID" value="NZ_WWEQ01000013.1"/>
</dbReference>
<dbReference type="InterPro" id="IPR046373">
    <property type="entry name" value="Acyl-CoA_Oxase/DH_mid-dom_sf"/>
</dbReference>
<dbReference type="GO" id="GO:0003995">
    <property type="term" value="F:acyl-CoA dehydrogenase activity"/>
    <property type="evidence" value="ECO:0007669"/>
    <property type="project" value="InterPro"/>
</dbReference>
<dbReference type="Gene3D" id="1.10.540.10">
    <property type="entry name" value="Acyl-CoA dehydrogenase/oxidase, N-terminal domain"/>
    <property type="match status" value="1"/>
</dbReference>
<dbReference type="PANTHER" id="PTHR43884">
    <property type="entry name" value="ACYL-COA DEHYDROGENASE"/>
    <property type="match status" value="1"/>
</dbReference>
<keyword evidence="11" id="KW-1185">Reference proteome</keyword>
<dbReference type="InterPro" id="IPR009075">
    <property type="entry name" value="AcylCo_DH/oxidase_C"/>
</dbReference>
<comment type="caution">
    <text evidence="10">The sequence shown here is derived from an EMBL/GenBank/DDBJ whole genome shotgun (WGS) entry which is preliminary data.</text>
</comment>
<dbReference type="PANTHER" id="PTHR43884:SF40">
    <property type="entry name" value="ACYL-COA DEHYDROGENASE"/>
    <property type="match status" value="1"/>
</dbReference>
<keyword evidence="4 6" id="KW-0274">FAD</keyword>
<protein>
    <submittedName>
        <fullName evidence="10">Acyl-CoA dehydrogenase</fullName>
    </submittedName>
</protein>
<sequence>MDSAELADVLATVRAFVREKVVPLELQIEADDAFPAEVIAQSAAMGLYGWAIPAEHGGLGLNAEQDALLAMELGYTTPAFRSLFGTNNGIAGQVLVNYGTPEQQREWLPKIASGEVVASFALTEPEAGSDPSGLRTRALREGEGEAAEYVITGTKRFITNAEMSDVLIVFARTDPQATGTKGISVFLVPTDSPGVTVGPHDHKMGQAGAWTSEVFFDSVRVPGANLIGGQEEAGFRAAMASLNKGRLHIAAVCVGQMTRILDECTDYAAQATQGGRPIADFQLVQAMIADSYADLASSRALVLDSARRWDAGADRKLGPSTSKLVASEALGRVADRGVQILGGMGYMRESAIERFYRAARLFRIYEGTSEIQRLVIARQVLKGAHRQ</sequence>
<dbReference type="Pfam" id="PF00441">
    <property type="entry name" value="Acyl-CoA_dh_1"/>
    <property type="match status" value="1"/>
</dbReference>
<keyword evidence="5 6" id="KW-0560">Oxidoreductase</keyword>
<organism evidence="10 11">
    <name type="scientific">Brevibacterium rongguiense</name>
    <dbReference type="NCBI Taxonomy" id="2695267"/>
    <lineage>
        <taxon>Bacteria</taxon>
        <taxon>Bacillati</taxon>
        <taxon>Actinomycetota</taxon>
        <taxon>Actinomycetes</taxon>
        <taxon>Micrococcales</taxon>
        <taxon>Brevibacteriaceae</taxon>
        <taxon>Brevibacterium</taxon>
    </lineage>
</organism>
<dbReference type="InterPro" id="IPR006091">
    <property type="entry name" value="Acyl-CoA_Oxase/DH_mid-dom"/>
</dbReference>